<dbReference type="Gene3D" id="3.40.190.290">
    <property type="match status" value="1"/>
</dbReference>
<evidence type="ECO:0000256" key="4">
    <source>
        <dbReference type="ARBA" id="ARBA00023163"/>
    </source>
</evidence>
<feature type="domain" description="HTH lysR-type" evidence="5">
    <location>
        <begin position="5"/>
        <end position="62"/>
    </location>
</feature>
<dbReference type="RefSeq" id="WP_304378312.1">
    <property type="nucleotide sequence ID" value="NZ_JAUOZU010000017.1"/>
</dbReference>
<dbReference type="Pfam" id="PF03466">
    <property type="entry name" value="LysR_substrate"/>
    <property type="match status" value="1"/>
</dbReference>
<evidence type="ECO:0000256" key="2">
    <source>
        <dbReference type="ARBA" id="ARBA00023015"/>
    </source>
</evidence>
<comment type="caution">
    <text evidence="6">The sequence shown here is derived from an EMBL/GenBank/DDBJ whole genome shotgun (WGS) entry which is preliminary data.</text>
</comment>
<dbReference type="Proteomes" id="UP001174932">
    <property type="component" value="Unassembled WGS sequence"/>
</dbReference>
<dbReference type="Gene3D" id="1.10.10.10">
    <property type="entry name" value="Winged helix-like DNA-binding domain superfamily/Winged helix DNA-binding domain"/>
    <property type="match status" value="1"/>
</dbReference>
<dbReference type="InterPro" id="IPR036388">
    <property type="entry name" value="WH-like_DNA-bd_sf"/>
</dbReference>
<dbReference type="PANTHER" id="PTHR30537">
    <property type="entry name" value="HTH-TYPE TRANSCRIPTIONAL REGULATOR"/>
    <property type="match status" value="1"/>
</dbReference>
<sequence>MQKTIDWDLLRSFLAVARAGKLTIAARRLKINHATLSRRIQALETALDTKLFDRLLSGYVLTVQGERLLARAEDMESSVFGIQTDVASEGSDVSGTVRVGSPDGFGTAFLAPRIGALAEAHPDLDIELVAMPRSFSLSKREADIAIGLSPPQQGRLHARKLTDYELGVYGAASKSEHWSAIRSADDLARHPFISYIDDLIFAPELDYLPTIARSIVPHIRSSSLIAQLEAAATGAGLCVLPCFLAGRDARLVRILPEEVRLVRTFWMIIHSDMRSLPRISATSAFILRQVQQAGNLFLPDRRPGTGL</sequence>
<evidence type="ECO:0000313" key="6">
    <source>
        <dbReference type="EMBL" id="MDO6966391.1"/>
    </source>
</evidence>
<gene>
    <name evidence="6" type="ORF">Q4481_20760</name>
</gene>
<proteinExistence type="inferred from homology"/>
<dbReference type="SUPFAM" id="SSF46785">
    <property type="entry name" value="Winged helix' DNA-binding domain"/>
    <property type="match status" value="1"/>
</dbReference>
<dbReference type="SUPFAM" id="SSF53850">
    <property type="entry name" value="Periplasmic binding protein-like II"/>
    <property type="match status" value="1"/>
</dbReference>
<comment type="similarity">
    <text evidence="1">Belongs to the LysR transcriptional regulatory family.</text>
</comment>
<reference evidence="6" key="2">
    <citation type="submission" date="2023-07" db="EMBL/GenBank/DDBJ databases">
        <authorList>
            <person name="Shen H."/>
        </authorList>
    </citation>
    <scope>NUCLEOTIDE SEQUENCE</scope>
    <source>
        <strain evidence="6">TNR-22</strain>
    </source>
</reference>
<dbReference type="PANTHER" id="PTHR30537:SF3">
    <property type="entry name" value="TRANSCRIPTIONAL REGULATORY PROTEIN"/>
    <property type="match status" value="1"/>
</dbReference>
<organism evidence="6 7">
    <name type="scientific">Rhizobium alvei</name>
    <dbReference type="NCBI Taxonomy" id="1132659"/>
    <lineage>
        <taxon>Bacteria</taxon>
        <taxon>Pseudomonadati</taxon>
        <taxon>Pseudomonadota</taxon>
        <taxon>Alphaproteobacteria</taxon>
        <taxon>Hyphomicrobiales</taxon>
        <taxon>Rhizobiaceae</taxon>
        <taxon>Rhizobium/Agrobacterium group</taxon>
        <taxon>Rhizobium</taxon>
    </lineage>
</organism>
<evidence type="ECO:0000313" key="7">
    <source>
        <dbReference type="Proteomes" id="UP001174932"/>
    </source>
</evidence>
<dbReference type="InterPro" id="IPR058163">
    <property type="entry name" value="LysR-type_TF_proteobact-type"/>
</dbReference>
<accession>A0ABT8YRN1</accession>
<evidence type="ECO:0000256" key="3">
    <source>
        <dbReference type="ARBA" id="ARBA00023125"/>
    </source>
</evidence>
<dbReference type="Pfam" id="PF00126">
    <property type="entry name" value="HTH_1"/>
    <property type="match status" value="1"/>
</dbReference>
<dbReference type="PROSITE" id="PS50931">
    <property type="entry name" value="HTH_LYSR"/>
    <property type="match status" value="1"/>
</dbReference>
<keyword evidence="3" id="KW-0238">DNA-binding</keyword>
<dbReference type="InterPro" id="IPR005119">
    <property type="entry name" value="LysR_subst-bd"/>
</dbReference>
<dbReference type="InterPro" id="IPR000847">
    <property type="entry name" value="LysR_HTH_N"/>
</dbReference>
<evidence type="ECO:0000259" key="5">
    <source>
        <dbReference type="PROSITE" id="PS50931"/>
    </source>
</evidence>
<protein>
    <submittedName>
        <fullName evidence="6">LysR family transcriptional regulator</fullName>
    </submittedName>
</protein>
<dbReference type="InterPro" id="IPR036390">
    <property type="entry name" value="WH_DNA-bd_sf"/>
</dbReference>
<reference evidence="6" key="1">
    <citation type="journal article" date="2015" name="Int. J. Syst. Evol. Microbiol.">
        <title>Rhizobium alvei sp. nov., isolated from a freshwater river.</title>
        <authorList>
            <person name="Sheu S.Y."/>
            <person name="Huang H.W."/>
            <person name="Young C.C."/>
            <person name="Chen W.M."/>
        </authorList>
    </citation>
    <scope>NUCLEOTIDE SEQUENCE</scope>
    <source>
        <strain evidence="6">TNR-22</strain>
    </source>
</reference>
<keyword evidence="2" id="KW-0805">Transcription regulation</keyword>
<keyword evidence="7" id="KW-1185">Reference proteome</keyword>
<keyword evidence="4" id="KW-0804">Transcription</keyword>
<name>A0ABT8YRN1_9HYPH</name>
<evidence type="ECO:0000256" key="1">
    <source>
        <dbReference type="ARBA" id="ARBA00009437"/>
    </source>
</evidence>
<dbReference type="EMBL" id="JAUOZU010000017">
    <property type="protein sequence ID" value="MDO6966391.1"/>
    <property type="molecule type" value="Genomic_DNA"/>
</dbReference>